<feature type="chain" id="PRO_5015150812" evidence="1">
    <location>
        <begin position="16"/>
        <end position="34"/>
    </location>
</feature>
<feature type="signal peptide" evidence="1">
    <location>
        <begin position="1"/>
        <end position="15"/>
    </location>
</feature>
<protein>
    <submittedName>
        <fullName evidence="2">Uncharacterized protein</fullName>
    </submittedName>
</protein>
<sequence length="34" mass="3655">MCYALGLIVSVYCLCFSPSFPLPSTKGDIYVVPA</sequence>
<keyword evidence="1" id="KW-0732">Signal</keyword>
<evidence type="ECO:0000313" key="2">
    <source>
        <dbReference type="EMBL" id="MBX56002.1"/>
    </source>
</evidence>
<dbReference type="EMBL" id="GGEC01075518">
    <property type="protein sequence ID" value="MBX56002.1"/>
    <property type="molecule type" value="Transcribed_RNA"/>
</dbReference>
<proteinExistence type="predicted"/>
<dbReference type="AlphaFoldDB" id="A0A2P2PMN9"/>
<name>A0A2P2PMN9_RHIMU</name>
<accession>A0A2P2PMN9</accession>
<reference evidence="2" key="1">
    <citation type="submission" date="2018-02" db="EMBL/GenBank/DDBJ databases">
        <title>Rhizophora mucronata_Transcriptome.</title>
        <authorList>
            <person name="Meera S.P."/>
            <person name="Sreeshan A."/>
            <person name="Augustine A."/>
        </authorList>
    </citation>
    <scope>NUCLEOTIDE SEQUENCE</scope>
    <source>
        <tissue evidence="2">Leaf</tissue>
    </source>
</reference>
<organism evidence="2">
    <name type="scientific">Rhizophora mucronata</name>
    <name type="common">Asiatic mangrove</name>
    <dbReference type="NCBI Taxonomy" id="61149"/>
    <lineage>
        <taxon>Eukaryota</taxon>
        <taxon>Viridiplantae</taxon>
        <taxon>Streptophyta</taxon>
        <taxon>Embryophyta</taxon>
        <taxon>Tracheophyta</taxon>
        <taxon>Spermatophyta</taxon>
        <taxon>Magnoliopsida</taxon>
        <taxon>eudicotyledons</taxon>
        <taxon>Gunneridae</taxon>
        <taxon>Pentapetalae</taxon>
        <taxon>rosids</taxon>
        <taxon>fabids</taxon>
        <taxon>Malpighiales</taxon>
        <taxon>Rhizophoraceae</taxon>
        <taxon>Rhizophora</taxon>
    </lineage>
</organism>
<evidence type="ECO:0000256" key="1">
    <source>
        <dbReference type="SAM" id="SignalP"/>
    </source>
</evidence>